<evidence type="ECO:0000256" key="1">
    <source>
        <dbReference type="ARBA" id="ARBA00004496"/>
    </source>
</evidence>
<reference evidence="6 7" key="1">
    <citation type="journal article" date="2018" name="Nat. Biotechnol.">
        <title>A standardized bacterial taxonomy based on genome phylogeny substantially revises the tree of life.</title>
        <authorList>
            <person name="Parks D.H."/>
            <person name="Chuvochina M."/>
            <person name="Waite D.W."/>
            <person name="Rinke C."/>
            <person name="Skarshewski A."/>
            <person name="Chaumeil P.A."/>
            <person name="Hugenholtz P."/>
        </authorList>
    </citation>
    <scope>NUCLEOTIDE SEQUENCE [LARGE SCALE GENOMIC DNA]</scope>
    <source>
        <strain evidence="6">UBA10948</strain>
    </source>
</reference>
<gene>
    <name evidence="6" type="ORF">DDZ44_09400</name>
</gene>
<evidence type="ECO:0000256" key="3">
    <source>
        <dbReference type="ARBA" id="ARBA00022490"/>
    </source>
</evidence>
<evidence type="ECO:0000256" key="5">
    <source>
        <dbReference type="ARBA" id="ARBA00030001"/>
    </source>
</evidence>
<evidence type="ECO:0000313" key="6">
    <source>
        <dbReference type="EMBL" id="HBK54138.1"/>
    </source>
</evidence>
<comment type="similarity">
    <text evidence="2">Belongs to the CRISPR system Cmr5 family.</text>
</comment>
<accession>A0A354YXR4</accession>
<dbReference type="Gene3D" id="1.10.520.30">
    <property type="entry name" value="AF1862-like domain"/>
    <property type="match status" value="1"/>
</dbReference>
<dbReference type="GO" id="GO:0051607">
    <property type="term" value="P:defense response to virus"/>
    <property type="evidence" value="ECO:0007669"/>
    <property type="project" value="UniProtKB-KW"/>
</dbReference>
<evidence type="ECO:0000256" key="4">
    <source>
        <dbReference type="ARBA" id="ARBA00023118"/>
    </source>
</evidence>
<proteinExistence type="inferred from homology"/>
<dbReference type="InterPro" id="IPR023101">
    <property type="entry name" value="AF1862-like_dom_sf"/>
</dbReference>
<feature type="non-terminal residue" evidence="6">
    <location>
        <position position="1"/>
    </location>
</feature>
<sequence>LVKCLISLPSVEYRTATVEVLALFNWLRRFAEGLIEGVVEDEN</sequence>
<keyword evidence="4" id="KW-0051">Antiviral defense</keyword>
<organism evidence="6 7">
    <name type="scientific">Syntrophomonas wolfei</name>
    <dbReference type="NCBI Taxonomy" id="863"/>
    <lineage>
        <taxon>Bacteria</taxon>
        <taxon>Bacillati</taxon>
        <taxon>Bacillota</taxon>
        <taxon>Clostridia</taxon>
        <taxon>Eubacteriales</taxon>
        <taxon>Syntrophomonadaceae</taxon>
        <taxon>Syntrophomonas</taxon>
    </lineage>
</organism>
<name>A0A354YXR4_9FIRM</name>
<dbReference type="EMBL" id="DNZF01000206">
    <property type="protein sequence ID" value="HBK54138.1"/>
    <property type="molecule type" value="Genomic_DNA"/>
</dbReference>
<keyword evidence="3" id="KW-0963">Cytoplasm</keyword>
<dbReference type="InterPro" id="IPR010160">
    <property type="entry name" value="CRISPR-assoc_prot_Cmr5"/>
</dbReference>
<comment type="caution">
    <text evidence="6">The sequence shown here is derived from an EMBL/GenBank/DDBJ whole genome shotgun (WGS) entry which is preliminary data.</text>
</comment>
<comment type="subcellular location">
    <subcellularLocation>
        <location evidence="1">Cytoplasm</location>
    </subcellularLocation>
</comment>
<dbReference type="Proteomes" id="UP000263273">
    <property type="component" value="Unassembled WGS sequence"/>
</dbReference>
<evidence type="ECO:0000256" key="2">
    <source>
        <dbReference type="ARBA" id="ARBA00006161"/>
    </source>
</evidence>
<dbReference type="AlphaFoldDB" id="A0A354YXR4"/>
<protein>
    <recommendedName>
        <fullName evidence="5">CRISPR type III-B/RAMP module-associated protein Cmr5</fullName>
    </recommendedName>
</protein>
<dbReference type="Pfam" id="PF09701">
    <property type="entry name" value="Cas_Cmr5"/>
    <property type="match status" value="1"/>
</dbReference>
<dbReference type="GO" id="GO:0005737">
    <property type="term" value="C:cytoplasm"/>
    <property type="evidence" value="ECO:0007669"/>
    <property type="project" value="UniProtKB-SubCell"/>
</dbReference>
<dbReference type="SUPFAM" id="SSF158568">
    <property type="entry name" value="AF1862-like"/>
    <property type="match status" value="1"/>
</dbReference>
<evidence type="ECO:0000313" key="7">
    <source>
        <dbReference type="Proteomes" id="UP000263273"/>
    </source>
</evidence>